<comment type="similarity">
    <text evidence="2">Belongs to the bacterial solute-binding protein 1 family.</text>
</comment>
<comment type="caution">
    <text evidence="4">The sequence shown here is derived from an EMBL/GenBank/DDBJ whole genome shotgun (WGS) entry which is preliminary data.</text>
</comment>
<dbReference type="PANTHER" id="PTHR43649">
    <property type="entry name" value="ARABINOSE-BINDING PROTEIN-RELATED"/>
    <property type="match status" value="1"/>
</dbReference>
<comment type="subcellular location">
    <subcellularLocation>
        <location evidence="1">Periplasm</location>
    </subcellularLocation>
</comment>
<evidence type="ECO:0000256" key="1">
    <source>
        <dbReference type="ARBA" id="ARBA00004418"/>
    </source>
</evidence>
<name>A0A242N3U8_CABSO</name>
<keyword evidence="3" id="KW-0732">Signal</keyword>
<evidence type="ECO:0000313" key="4">
    <source>
        <dbReference type="EMBL" id="OTP78378.1"/>
    </source>
</evidence>
<evidence type="ECO:0000313" key="5">
    <source>
        <dbReference type="Proteomes" id="UP000195221"/>
    </source>
</evidence>
<evidence type="ECO:0000256" key="2">
    <source>
        <dbReference type="ARBA" id="ARBA00008520"/>
    </source>
</evidence>
<reference evidence="4 5" key="1">
    <citation type="submission" date="2017-03" db="EMBL/GenBank/DDBJ databases">
        <title>Genome analysis of strain PAMC 26577.</title>
        <authorList>
            <person name="Oh H.-M."/>
            <person name="Yang J.-A."/>
        </authorList>
    </citation>
    <scope>NUCLEOTIDE SEQUENCE [LARGE SCALE GENOMIC DNA]</scope>
    <source>
        <strain evidence="4 5">PAMC 26577</strain>
    </source>
</reference>
<dbReference type="Pfam" id="PF01547">
    <property type="entry name" value="SBP_bac_1"/>
    <property type="match status" value="1"/>
</dbReference>
<dbReference type="Proteomes" id="UP000195221">
    <property type="component" value="Unassembled WGS sequence"/>
</dbReference>
<dbReference type="InterPro" id="IPR050490">
    <property type="entry name" value="Bact_solute-bd_prot1"/>
</dbReference>
<organism evidence="4 5">
    <name type="scientific">Caballeronia sordidicola</name>
    <name type="common">Burkholderia sordidicola</name>
    <dbReference type="NCBI Taxonomy" id="196367"/>
    <lineage>
        <taxon>Bacteria</taxon>
        <taxon>Pseudomonadati</taxon>
        <taxon>Pseudomonadota</taxon>
        <taxon>Betaproteobacteria</taxon>
        <taxon>Burkholderiales</taxon>
        <taxon>Burkholderiaceae</taxon>
        <taxon>Caballeronia</taxon>
    </lineage>
</organism>
<dbReference type="EMBL" id="NBTZ01000026">
    <property type="protein sequence ID" value="OTP78378.1"/>
    <property type="molecule type" value="Genomic_DNA"/>
</dbReference>
<accession>A0A242N3U8</accession>
<dbReference type="GO" id="GO:0042597">
    <property type="term" value="C:periplasmic space"/>
    <property type="evidence" value="ECO:0007669"/>
    <property type="project" value="UniProtKB-SubCell"/>
</dbReference>
<dbReference type="RefSeq" id="WP_083637545.1">
    <property type="nucleotide sequence ID" value="NZ_MSRG01000012.1"/>
</dbReference>
<feature type="signal peptide" evidence="3">
    <location>
        <begin position="1"/>
        <end position="25"/>
    </location>
</feature>
<dbReference type="PANTHER" id="PTHR43649:SF12">
    <property type="entry name" value="DIACETYLCHITOBIOSE BINDING PROTEIN DASA"/>
    <property type="match status" value="1"/>
</dbReference>
<proteinExistence type="inferred from homology"/>
<dbReference type="Gene3D" id="3.40.190.10">
    <property type="entry name" value="Periplasmic binding protein-like II"/>
    <property type="match status" value="2"/>
</dbReference>
<feature type="chain" id="PRO_5011266675" evidence="3">
    <location>
        <begin position="26"/>
        <end position="447"/>
    </location>
</feature>
<dbReference type="InterPro" id="IPR006059">
    <property type="entry name" value="SBP"/>
</dbReference>
<dbReference type="CDD" id="cd13585">
    <property type="entry name" value="PBP2_TMBP_like"/>
    <property type="match status" value="1"/>
</dbReference>
<dbReference type="AlphaFoldDB" id="A0A242N3U8"/>
<dbReference type="SUPFAM" id="SSF53850">
    <property type="entry name" value="Periplasmic binding protein-like II"/>
    <property type="match status" value="1"/>
</dbReference>
<evidence type="ECO:0000256" key="3">
    <source>
        <dbReference type="SAM" id="SignalP"/>
    </source>
</evidence>
<gene>
    <name evidence="4" type="ORF">PAMC26577_06965</name>
</gene>
<protein>
    <submittedName>
        <fullName evidence="4">Inositol transport system sugar-binding protein</fullName>
    </submittedName>
</protein>
<sequence>MFHRFACAAFYVAMTVTGVVTTAVAAGEPAPYALKAGKPYAGQSIKVMAVSTPQFTALQKRTQEFTDLTGIEVKWSFVPFKALQEKVTSVGVAANGNFDVVNYLDQWGASYAYWLMPLNDYIARDKLDLNDYPPAFLEALTINGKLNGLPLRSNVQMMLYRKDIFAKLGLKPPKTWQDLIDAGPKIRAAFPDVAPLGCYYGADGNRQNLFAWADFVRGAGGRILDDRGYPAWTSPKAMEATREYVGLMTKNNLCGAGATSNVEQDSRVAFQQGRSAVLPIWQWAYSAATNPKDSTLTKDQVGFAPMPAYKAGDPPSTVINVMPVSISAYSKHKDASWEFLKWVTNSDLDKRNAIERNVNGFAVVNSVVNRWSSMGDPQVNAANDHILLAAKAALEGNAAPMPEVVYWPEVADLASVAINQAASGGDVDALMNTAAQRANHVVQRALR</sequence>